<proteinExistence type="predicted"/>
<feature type="signal peptide" evidence="2">
    <location>
        <begin position="1"/>
        <end position="23"/>
    </location>
</feature>
<comment type="caution">
    <text evidence="3">The sequence shown here is derived from an EMBL/GenBank/DDBJ whole genome shotgun (WGS) entry which is preliminary data.</text>
</comment>
<dbReference type="EMBL" id="SMAD01000007">
    <property type="protein sequence ID" value="TCS86505.1"/>
    <property type="molecule type" value="Genomic_DNA"/>
</dbReference>
<feature type="region of interest" description="Disordered" evidence="1">
    <location>
        <begin position="416"/>
        <end position="435"/>
    </location>
</feature>
<gene>
    <name evidence="3" type="ORF">EDD80_10738</name>
</gene>
<accession>A0A4R3KS41</accession>
<dbReference type="AlphaFoldDB" id="A0A4R3KS41"/>
<protein>
    <recommendedName>
        <fullName evidence="5">Glycosyl hydrolase family 71</fullName>
    </recommendedName>
</protein>
<evidence type="ECO:0008006" key="5">
    <source>
        <dbReference type="Google" id="ProtNLM"/>
    </source>
</evidence>
<keyword evidence="4" id="KW-1185">Reference proteome</keyword>
<dbReference type="RefSeq" id="WP_132129521.1">
    <property type="nucleotide sequence ID" value="NZ_CP042432.1"/>
</dbReference>
<dbReference type="OrthoDB" id="9813735at2"/>
<evidence type="ECO:0000256" key="1">
    <source>
        <dbReference type="SAM" id="MobiDB-lite"/>
    </source>
</evidence>
<dbReference type="Gene3D" id="3.20.20.80">
    <property type="entry name" value="Glycosidases"/>
    <property type="match status" value="1"/>
</dbReference>
<sequence length="575" mass="65406">MIRAGIATFFSTALLLAAGALSAQPLSGVDGLGRVLPGYEEVGGPKEGKHVAMFYFLWHGDGTSPHRWDLHKIINSHPEVLNDFDNPHWGGGGMYYWAEPIYGYYRADDYWVHLRSMQLLSDAGVDMVVIDATNRLTYPKQADALMKAMDALRAQGRKPPKIVFYTNTASGETMQEVYDNFYKEGAPYRHPECWFYLEGKPLVIGHSKEAEGTDYRKFFTIRESQWPNEPQKVNGWPWISFTRPQKVHYNHKGEAEIINVSVAQHPNPTAGMGGAAFYGNTDNWGRSYRDGSPGNPVADIIHGYNFQEQWDFALKQDVPFIYVTGWNEWVAGKFASHDDNPEHSWFCDQASPEYSRDIEPTRTAGIQDHYYMQLVSNIRKYKGVAANPPLGKPLAIRRMDDWKKVKVLYRDYTGDTRERNHPGAQSEPPTVYTNKTGRNDFDLLKVARDEENVYFYAQTVDPLSPSEGSNWMRLYLDADNDPATGWNGYDFRINGGNSLEQYSGGTWKETAKTTYLAEGDQLMITVPRKLIPAFAGELNFEFKWSDNMQDDKDPLDWYINGDAAPGGRFNFMVNE</sequence>
<keyword evidence="2" id="KW-0732">Signal</keyword>
<evidence type="ECO:0000313" key="3">
    <source>
        <dbReference type="EMBL" id="TCS86505.1"/>
    </source>
</evidence>
<name>A0A4R3KS41_9SPHI</name>
<dbReference type="Proteomes" id="UP000295807">
    <property type="component" value="Unassembled WGS sequence"/>
</dbReference>
<evidence type="ECO:0000256" key="2">
    <source>
        <dbReference type="SAM" id="SignalP"/>
    </source>
</evidence>
<feature type="chain" id="PRO_5020769758" description="Glycosyl hydrolase family 71" evidence="2">
    <location>
        <begin position="24"/>
        <end position="575"/>
    </location>
</feature>
<organism evidence="3 4">
    <name type="scientific">Anseongella ginsenosidimutans</name>
    <dbReference type="NCBI Taxonomy" id="496056"/>
    <lineage>
        <taxon>Bacteria</taxon>
        <taxon>Pseudomonadati</taxon>
        <taxon>Bacteroidota</taxon>
        <taxon>Sphingobacteriia</taxon>
        <taxon>Sphingobacteriales</taxon>
        <taxon>Sphingobacteriaceae</taxon>
        <taxon>Anseongella</taxon>
    </lineage>
</organism>
<evidence type="ECO:0000313" key="4">
    <source>
        <dbReference type="Proteomes" id="UP000295807"/>
    </source>
</evidence>
<reference evidence="3 4" key="1">
    <citation type="submission" date="2019-03" db="EMBL/GenBank/DDBJ databases">
        <title>Genomic Encyclopedia of Type Strains, Phase IV (KMG-IV): sequencing the most valuable type-strain genomes for metagenomic binning, comparative biology and taxonomic classification.</title>
        <authorList>
            <person name="Goeker M."/>
        </authorList>
    </citation>
    <scope>NUCLEOTIDE SEQUENCE [LARGE SCALE GENOMIC DNA]</scope>
    <source>
        <strain evidence="3 4">DSM 21100</strain>
    </source>
</reference>